<dbReference type="PROSITE" id="PS50297">
    <property type="entry name" value="ANK_REP_REGION"/>
    <property type="match status" value="2"/>
</dbReference>
<keyword evidence="4" id="KW-0528">Neurotoxin</keyword>
<evidence type="ECO:0000256" key="3">
    <source>
        <dbReference type="ARBA" id="ARBA00022537"/>
    </source>
</evidence>
<evidence type="ECO:0000256" key="4">
    <source>
        <dbReference type="ARBA" id="ARBA00023028"/>
    </source>
</evidence>
<evidence type="ECO:0000313" key="7">
    <source>
        <dbReference type="EMBL" id="OQR76296.1"/>
    </source>
</evidence>
<evidence type="ECO:0000256" key="1">
    <source>
        <dbReference type="ARBA" id="ARBA00004175"/>
    </source>
</evidence>
<dbReference type="AlphaFoldDB" id="A0A1V9XS15"/>
<dbReference type="OrthoDB" id="1577640at2759"/>
<evidence type="ECO:0000256" key="5">
    <source>
        <dbReference type="ARBA" id="ARBA00023298"/>
    </source>
</evidence>
<keyword evidence="5" id="KW-1053">Target membrane</keyword>
<dbReference type="GO" id="GO:0071546">
    <property type="term" value="C:pi-body"/>
    <property type="evidence" value="ECO:0007669"/>
    <property type="project" value="TreeGrafter"/>
</dbReference>
<comment type="caution">
    <text evidence="7">The sequence shown here is derived from an EMBL/GenBank/DDBJ whole genome shotgun (WGS) entry which is preliminary data.</text>
</comment>
<evidence type="ECO:0000313" key="8">
    <source>
        <dbReference type="Proteomes" id="UP000192247"/>
    </source>
</evidence>
<keyword evidence="3" id="KW-1052">Target cell membrane</keyword>
<dbReference type="Pfam" id="PF00023">
    <property type="entry name" value="Ank"/>
    <property type="match status" value="1"/>
</dbReference>
<keyword evidence="4" id="KW-0638">Presynaptic neurotoxin</keyword>
<dbReference type="PANTHER" id="PTHR24157">
    <property type="entry name" value="ANKYRIN REPEAT, SAM AND BASIC LEUCINE ZIPPER DOMAIN-CONTAINING PROTEIN 1"/>
    <property type="match status" value="1"/>
</dbReference>
<keyword evidence="4" id="KW-0800">Toxin</keyword>
<keyword evidence="6" id="KW-0040">ANK repeat</keyword>
<dbReference type="InterPro" id="IPR036770">
    <property type="entry name" value="Ankyrin_rpt-contain_sf"/>
</dbReference>
<dbReference type="InterPro" id="IPR002110">
    <property type="entry name" value="Ankyrin_rpt"/>
</dbReference>
<feature type="non-terminal residue" evidence="7">
    <location>
        <position position="226"/>
    </location>
</feature>
<name>A0A1V9XS15_9ACAR</name>
<dbReference type="Pfam" id="PF12796">
    <property type="entry name" value="Ank_2"/>
    <property type="match status" value="1"/>
</dbReference>
<feature type="repeat" description="ANK" evidence="6">
    <location>
        <begin position="120"/>
        <end position="152"/>
    </location>
</feature>
<feature type="repeat" description="ANK" evidence="6">
    <location>
        <begin position="191"/>
        <end position="223"/>
    </location>
</feature>
<keyword evidence="8" id="KW-1185">Reference proteome</keyword>
<dbReference type="PROSITE" id="PS50088">
    <property type="entry name" value="ANK_REPEAT"/>
    <property type="match status" value="2"/>
</dbReference>
<evidence type="ECO:0000256" key="2">
    <source>
        <dbReference type="ARBA" id="ARBA00022483"/>
    </source>
</evidence>
<keyword evidence="2" id="KW-0268">Exocytosis</keyword>
<dbReference type="SMART" id="SM00248">
    <property type="entry name" value="ANK"/>
    <property type="match status" value="3"/>
</dbReference>
<dbReference type="Proteomes" id="UP000192247">
    <property type="component" value="Unassembled WGS sequence"/>
</dbReference>
<dbReference type="EMBL" id="MNPL01005006">
    <property type="protein sequence ID" value="OQR76296.1"/>
    <property type="molecule type" value="Genomic_DNA"/>
</dbReference>
<gene>
    <name evidence="7" type="ORF">BIW11_07865</name>
</gene>
<organism evidence="7 8">
    <name type="scientific">Tropilaelaps mercedesae</name>
    <dbReference type="NCBI Taxonomy" id="418985"/>
    <lineage>
        <taxon>Eukaryota</taxon>
        <taxon>Metazoa</taxon>
        <taxon>Ecdysozoa</taxon>
        <taxon>Arthropoda</taxon>
        <taxon>Chelicerata</taxon>
        <taxon>Arachnida</taxon>
        <taxon>Acari</taxon>
        <taxon>Parasitiformes</taxon>
        <taxon>Mesostigmata</taxon>
        <taxon>Gamasina</taxon>
        <taxon>Dermanyssoidea</taxon>
        <taxon>Laelapidae</taxon>
        <taxon>Tropilaelaps</taxon>
    </lineage>
</organism>
<reference evidence="7 8" key="1">
    <citation type="journal article" date="2017" name="Gigascience">
        <title>Draft genome of the honey bee ectoparasitic mite, Tropilaelaps mercedesae, is shaped by the parasitic life history.</title>
        <authorList>
            <person name="Dong X."/>
            <person name="Armstrong S.D."/>
            <person name="Xia D."/>
            <person name="Makepeace B.L."/>
            <person name="Darby A.C."/>
            <person name="Kadowaki T."/>
        </authorList>
    </citation>
    <scope>NUCLEOTIDE SEQUENCE [LARGE SCALE GENOMIC DNA]</scope>
    <source>
        <strain evidence="7">Wuxi-XJTLU</strain>
    </source>
</reference>
<evidence type="ECO:0000256" key="6">
    <source>
        <dbReference type="PROSITE-ProRule" id="PRU00023"/>
    </source>
</evidence>
<protein>
    <submittedName>
        <fullName evidence="7">Ankyrin repeat</fullName>
    </submittedName>
</protein>
<comment type="subcellular location">
    <subcellularLocation>
        <location evidence="1">Target cell membrane</location>
    </subcellularLocation>
</comment>
<accession>A0A1V9XS15</accession>
<dbReference type="GO" id="GO:0006887">
    <property type="term" value="P:exocytosis"/>
    <property type="evidence" value="ECO:0007669"/>
    <property type="project" value="UniProtKB-KW"/>
</dbReference>
<dbReference type="GO" id="GO:0044218">
    <property type="term" value="C:other organism cell membrane"/>
    <property type="evidence" value="ECO:0007669"/>
    <property type="project" value="UniProtKB-KW"/>
</dbReference>
<keyword evidence="5" id="KW-0472">Membrane</keyword>
<dbReference type="STRING" id="418985.A0A1V9XS15"/>
<dbReference type="InParanoid" id="A0A1V9XS15"/>
<dbReference type="Gene3D" id="1.25.40.20">
    <property type="entry name" value="Ankyrin repeat-containing domain"/>
    <property type="match status" value="1"/>
</dbReference>
<dbReference type="SUPFAM" id="SSF48403">
    <property type="entry name" value="Ankyrin repeat"/>
    <property type="match status" value="1"/>
</dbReference>
<sequence length="226" mass="24809">MAGSSQLPGSVDCGLNSSDDDLLTPFSSQSLERTMSQESGLSTLSGISYQPLDRTSTPIQYLPMRSLENVNEQPNLAQQSHMSQKRVAGDDIRVAIMKGRMDIIKELYIAGVDVNSILSGGWTALMYSCSYGENEITKFLLDNGADALYHKDSFTALMAACASRRNCESNLLGCVQHLVAYGADVNSCERHQITPLMFASRENRPTIVAFLLNSGANINFKDSRHW</sequence>
<proteinExistence type="predicted"/>
<dbReference type="PANTHER" id="PTHR24157:SF3">
    <property type="entry name" value="ANKYRIN REPEAT, SAM AND BASIC LEUCINE ZIPPER DOMAIN-CONTAINING PROTEIN 1"/>
    <property type="match status" value="1"/>
</dbReference>
<dbReference type="GO" id="GO:0044231">
    <property type="term" value="C:host cell presynaptic membrane"/>
    <property type="evidence" value="ECO:0007669"/>
    <property type="project" value="UniProtKB-KW"/>
</dbReference>